<organism evidence="3 4">
    <name type="scientific">Reyranella humidisoli</name>
    <dbReference type="NCBI Taxonomy" id="2849149"/>
    <lineage>
        <taxon>Bacteria</taxon>
        <taxon>Pseudomonadati</taxon>
        <taxon>Pseudomonadota</taxon>
        <taxon>Alphaproteobacteria</taxon>
        <taxon>Hyphomicrobiales</taxon>
        <taxon>Reyranellaceae</taxon>
        <taxon>Reyranella</taxon>
    </lineage>
</organism>
<reference evidence="3 4" key="1">
    <citation type="submission" date="2021-06" db="EMBL/GenBank/DDBJ databases">
        <authorList>
            <person name="Lee D.H."/>
        </authorList>
    </citation>
    <scope>NUCLEOTIDE SEQUENCE [LARGE SCALE GENOMIC DNA]</scope>
    <source>
        <strain evidence="3 4">MMS21-HV4-11</strain>
    </source>
</reference>
<keyword evidence="1" id="KW-0808">Transferase</keyword>
<evidence type="ECO:0000259" key="2">
    <source>
        <dbReference type="Pfam" id="PF00155"/>
    </source>
</evidence>
<protein>
    <submittedName>
        <fullName evidence="3">Aminotransferase class I/II-fold pyridoxal phosphate-dependent enzyme</fullName>
    </submittedName>
</protein>
<dbReference type="Pfam" id="PF00155">
    <property type="entry name" value="Aminotran_1_2"/>
    <property type="match status" value="1"/>
</dbReference>
<dbReference type="PANTHER" id="PTHR13693">
    <property type="entry name" value="CLASS II AMINOTRANSFERASE/8-AMINO-7-OXONONANOATE SYNTHASE"/>
    <property type="match status" value="1"/>
</dbReference>
<dbReference type="GO" id="GO:0008483">
    <property type="term" value="F:transaminase activity"/>
    <property type="evidence" value="ECO:0007669"/>
    <property type="project" value="UniProtKB-KW"/>
</dbReference>
<dbReference type="InterPro" id="IPR050087">
    <property type="entry name" value="AON_synthase_class-II"/>
</dbReference>
<evidence type="ECO:0000313" key="3">
    <source>
        <dbReference type="EMBL" id="MBU8873928.1"/>
    </source>
</evidence>
<accession>A0ABS6II14</accession>
<dbReference type="InterPro" id="IPR004839">
    <property type="entry name" value="Aminotransferase_I/II_large"/>
</dbReference>
<dbReference type="Proteomes" id="UP000727907">
    <property type="component" value="Unassembled WGS sequence"/>
</dbReference>
<sequence>MGLFDRFEGLLEAYRDVRTTGYDPFQIRMERVLSPTEAIINGRKTLLVGTNNYFGLTFDPSCMEAAIEAIRAEGTGTTGSRIANGSYTEHVALEQEIAEFYGKKHCMVFTTGYQANLGLISTLAGEGDQLLIDADSHASIYDACKMTQAEVVRFKHNDPSSLEARLRRLGDRPGNRVVVLEGIYSMLGDSAPLREFIDVCKKYKAYVIVDEAHSLGALGDNGRGLCESTGVIDDCHFIVGTFSKTLGAIGGYCVSDEPDFDILRVTVRSYMFTASLPPSIVASVRQALKVVKAKPELRTQLWSNVATLYEGLAAKGFKLGPQHGPVVGVHLPDRMIAIGFWRAMLDAGIYVNVAVPPATPNGVSLLRCSVCAVHTKEQLDHMVEVMTGIARQFGVLEDRTLRVVGGAH</sequence>
<name>A0ABS6II14_9HYPH</name>
<gene>
    <name evidence="3" type="ORF">KQ910_09140</name>
</gene>
<dbReference type="CDD" id="cd06454">
    <property type="entry name" value="KBL_like"/>
    <property type="match status" value="1"/>
</dbReference>
<keyword evidence="4" id="KW-1185">Reference proteome</keyword>
<dbReference type="EMBL" id="JAHOPB010000001">
    <property type="protein sequence ID" value="MBU8873928.1"/>
    <property type="molecule type" value="Genomic_DNA"/>
</dbReference>
<feature type="domain" description="Aminotransferase class I/classII large" evidence="2">
    <location>
        <begin position="46"/>
        <end position="384"/>
    </location>
</feature>
<dbReference type="RefSeq" id="WP_216958564.1">
    <property type="nucleotide sequence ID" value="NZ_JAHOPB010000001.1"/>
</dbReference>
<dbReference type="PANTHER" id="PTHR13693:SF3">
    <property type="entry name" value="LD36009P"/>
    <property type="match status" value="1"/>
</dbReference>
<dbReference type="NCBIfam" id="NF047599">
    <property type="entry name" value="SerpalmtaseBetaP"/>
    <property type="match status" value="1"/>
</dbReference>
<proteinExistence type="predicted"/>
<keyword evidence="3" id="KW-0032">Aminotransferase</keyword>
<comment type="caution">
    <text evidence="3">The sequence shown here is derived from an EMBL/GenBank/DDBJ whole genome shotgun (WGS) entry which is preliminary data.</text>
</comment>
<evidence type="ECO:0000313" key="4">
    <source>
        <dbReference type="Proteomes" id="UP000727907"/>
    </source>
</evidence>
<evidence type="ECO:0000256" key="1">
    <source>
        <dbReference type="ARBA" id="ARBA00022679"/>
    </source>
</evidence>